<dbReference type="InterPro" id="IPR000719">
    <property type="entry name" value="Prot_kinase_dom"/>
</dbReference>
<comment type="caution">
    <text evidence="15">The sequence shown here is derived from an EMBL/GenBank/DDBJ whole genome shotgun (WGS) entry which is preliminary data.</text>
</comment>
<evidence type="ECO:0000256" key="3">
    <source>
        <dbReference type="ARBA" id="ARBA00022527"/>
    </source>
</evidence>
<dbReference type="GO" id="GO:0005737">
    <property type="term" value="C:cytoplasm"/>
    <property type="evidence" value="ECO:0007669"/>
    <property type="project" value="UniProtKB-ARBA"/>
</dbReference>
<evidence type="ECO:0000256" key="1">
    <source>
        <dbReference type="ARBA" id="ARBA00009903"/>
    </source>
</evidence>
<dbReference type="Proteomes" id="UP001237642">
    <property type="component" value="Unassembled WGS sequence"/>
</dbReference>
<dbReference type="CDD" id="cd21742">
    <property type="entry name" value="MobB_NDR_LATS-like"/>
    <property type="match status" value="1"/>
</dbReference>
<dbReference type="CDD" id="cd05599">
    <property type="entry name" value="STKc_NDR_like"/>
    <property type="match status" value="1"/>
</dbReference>
<dbReference type="PROSITE" id="PS00107">
    <property type="entry name" value="PROTEIN_KINASE_ATP"/>
    <property type="match status" value="1"/>
</dbReference>
<name>A0AAD8M084_9APIA</name>
<evidence type="ECO:0000256" key="12">
    <source>
        <dbReference type="SAM" id="MobiDB-lite"/>
    </source>
</evidence>
<dbReference type="InterPro" id="IPR000961">
    <property type="entry name" value="AGC-kinase_C"/>
</dbReference>
<evidence type="ECO:0000256" key="6">
    <source>
        <dbReference type="ARBA" id="ARBA00022741"/>
    </source>
</evidence>
<dbReference type="Gene3D" id="1.10.510.10">
    <property type="entry name" value="Transferase(Phosphotransferase) domain 1"/>
    <property type="match status" value="2"/>
</dbReference>
<dbReference type="InterPro" id="IPR008271">
    <property type="entry name" value="Ser/Thr_kinase_AS"/>
</dbReference>
<dbReference type="InterPro" id="IPR017892">
    <property type="entry name" value="Pkinase_C"/>
</dbReference>
<dbReference type="InterPro" id="IPR017441">
    <property type="entry name" value="Protein_kinase_ATP_BS"/>
</dbReference>
<accession>A0AAD8M084</accession>
<evidence type="ECO:0000256" key="11">
    <source>
        <dbReference type="PROSITE-ProRule" id="PRU10141"/>
    </source>
</evidence>
<dbReference type="PANTHER" id="PTHR22988:SF76">
    <property type="entry name" value="CHROMOSOME UNDETERMINED SCAFFOLD_135, WHOLE GENOME SHOTGUN SEQUENCE"/>
    <property type="match status" value="1"/>
</dbReference>
<feature type="region of interest" description="Disordered" evidence="12">
    <location>
        <begin position="280"/>
        <end position="304"/>
    </location>
</feature>
<dbReference type="Gene3D" id="3.30.200.20">
    <property type="entry name" value="Phosphorylase Kinase, domain 1"/>
    <property type="match status" value="1"/>
</dbReference>
<dbReference type="GO" id="GO:0005524">
    <property type="term" value="F:ATP binding"/>
    <property type="evidence" value="ECO:0007669"/>
    <property type="project" value="UniProtKB-UniRule"/>
</dbReference>
<dbReference type="PROSITE" id="PS51285">
    <property type="entry name" value="AGC_KINASE_CTER"/>
    <property type="match status" value="1"/>
</dbReference>
<dbReference type="GO" id="GO:0004674">
    <property type="term" value="F:protein serine/threonine kinase activity"/>
    <property type="evidence" value="ECO:0007669"/>
    <property type="project" value="UniProtKB-KW"/>
</dbReference>
<evidence type="ECO:0000259" key="13">
    <source>
        <dbReference type="PROSITE" id="PS50011"/>
    </source>
</evidence>
<dbReference type="InterPro" id="IPR059233">
    <property type="entry name" value="MobB_NdrA/B/Cbk1"/>
</dbReference>
<keyword evidence="5" id="KW-0808">Transferase</keyword>
<feature type="region of interest" description="Disordered" evidence="12">
    <location>
        <begin position="1"/>
        <end position="49"/>
    </location>
</feature>
<feature type="compositionally biased region" description="Basic and acidic residues" evidence="12">
    <location>
        <begin position="12"/>
        <end position="28"/>
    </location>
</feature>
<evidence type="ECO:0000256" key="10">
    <source>
        <dbReference type="ARBA" id="ARBA00048679"/>
    </source>
</evidence>
<dbReference type="SUPFAM" id="SSF56112">
    <property type="entry name" value="Protein kinase-like (PK-like)"/>
    <property type="match status" value="1"/>
</dbReference>
<evidence type="ECO:0000313" key="15">
    <source>
        <dbReference type="EMBL" id="KAK1355786.1"/>
    </source>
</evidence>
<dbReference type="EC" id="2.7.11.1" evidence="2"/>
<keyword evidence="6 11" id="KW-0547">Nucleotide-binding</keyword>
<evidence type="ECO:0000313" key="16">
    <source>
        <dbReference type="Proteomes" id="UP001237642"/>
    </source>
</evidence>
<evidence type="ECO:0000256" key="7">
    <source>
        <dbReference type="ARBA" id="ARBA00022777"/>
    </source>
</evidence>
<dbReference type="FunFam" id="1.10.510.10:FF:000106">
    <property type="entry name" value="Non-specific serine/threonine protein kinase"/>
    <property type="match status" value="1"/>
</dbReference>
<dbReference type="FunFam" id="1.10.510.10:FF:000042">
    <property type="entry name" value="Non-specific serine/threonine protein kinase"/>
    <property type="match status" value="1"/>
</dbReference>
<keyword evidence="4" id="KW-0597">Phosphoprotein</keyword>
<evidence type="ECO:0000256" key="4">
    <source>
        <dbReference type="ARBA" id="ARBA00022553"/>
    </source>
</evidence>
<feature type="domain" description="Protein kinase" evidence="13">
    <location>
        <begin position="122"/>
        <end position="420"/>
    </location>
</feature>
<dbReference type="SMART" id="SM00133">
    <property type="entry name" value="S_TK_X"/>
    <property type="match status" value="1"/>
</dbReference>
<dbReference type="InterPro" id="IPR050839">
    <property type="entry name" value="Rho-assoc_Ser/Thr_Kinase"/>
</dbReference>
<reference evidence="15" key="2">
    <citation type="submission" date="2023-05" db="EMBL/GenBank/DDBJ databases">
        <authorList>
            <person name="Schelkunov M.I."/>
        </authorList>
    </citation>
    <scope>NUCLEOTIDE SEQUENCE</scope>
    <source>
        <strain evidence="15">Hsosn_3</strain>
        <tissue evidence="15">Leaf</tissue>
    </source>
</reference>
<protein>
    <recommendedName>
        <fullName evidence="2">non-specific serine/threonine protein kinase</fullName>
        <ecNumber evidence="2">2.7.11.1</ecNumber>
    </recommendedName>
</protein>
<dbReference type="FunFam" id="3.30.200.20:FF:000102">
    <property type="entry name" value="Non-specific serine/threonine protein kinase"/>
    <property type="match status" value="1"/>
</dbReference>
<keyword evidence="8 11" id="KW-0067">ATP-binding</keyword>
<feature type="region of interest" description="Disordered" evidence="12">
    <location>
        <begin position="501"/>
        <end position="556"/>
    </location>
</feature>
<evidence type="ECO:0000256" key="8">
    <source>
        <dbReference type="ARBA" id="ARBA00022840"/>
    </source>
</evidence>
<comment type="catalytic activity">
    <reaction evidence="10">
        <text>L-seryl-[protein] + ATP = O-phospho-L-seryl-[protein] + ADP + H(+)</text>
        <dbReference type="Rhea" id="RHEA:17989"/>
        <dbReference type="Rhea" id="RHEA-COMP:9863"/>
        <dbReference type="Rhea" id="RHEA-COMP:11604"/>
        <dbReference type="ChEBI" id="CHEBI:15378"/>
        <dbReference type="ChEBI" id="CHEBI:29999"/>
        <dbReference type="ChEBI" id="CHEBI:30616"/>
        <dbReference type="ChEBI" id="CHEBI:83421"/>
        <dbReference type="ChEBI" id="CHEBI:456216"/>
        <dbReference type="EC" id="2.7.11.1"/>
    </reaction>
</comment>
<dbReference type="Pfam" id="PF00069">
    <property type="entry name" value="Pkinase"/>
    <property type="match status" value="2"/>
</dbReference>
<organism evidence="15 16">
    <name type="scientific">Heracleum sosnowskyi</name>
    <dbReference type="NCBI Taxonomy" id="360622"/>
    <lineage>
        <taxon>Eukaryota</taxon>
        <taxon>Viridiplantae</taxon>
        <taxon>Streptophyta</taxon>
        <taxon>Embryophyta</taxon>
        <taxon>Tracheophyta</taxon>
        <taxon>Spermatophyta</taxon>
        <taxon>Magnoliopsida</taxon>
        <taxon>eudicotyledons</taxon>
        <taxon>Gunneridae</taxon>
        <taxon>Pentapetalae</taxon>
        <taxon>asterids</taxon>
        <taxon>campanulids</taxon>
        <taxon>Apiales</taxon>
        <taxon>Apiaceae</taxon>
        <taxon>Apioideae</taxon>
        <taxon>apioid superclade</taxon>
        <taxon>Tordylieae</taxon>
        <taxon>Tordyliinae</taxon>
        <taxon>Heracleum</taxon>
    </lineage>
</organism>
<keyword evidence="16" id="KW-1185">Reference proteome</keyword>
<feature type="compositionally biased region" description="Basic and acidic residues" evidence="12">
    <location>
        <begin position="546"/>
        <end position="556"/>
    </location>
</feature>
<proteinExistence type="inferred from homology"/>
<dbReference type="Pfam" id="PF00433">
    <property type="entry name" value="Pkinase_C"/>
    <property type="match status" value="1"/>
</dbReference>
<gene>
    <name evidence="15" type="ORF">POM88_049042</name>
</gene>
<feature type="domain" description="AGC-kinase C-terminal" evidence="14">
    <location>
        <begin position="421"/>
        <end position="493"/>
    </location>
</feature>
<dbReference type="AlphaFoldDB" id="A0AAD8M084"/>
<evidence type="ECO:0000259" key="14">
    <source>
        <dbReference type="PROSITE" id="PS51285"/>
    </source>
</evidence>
<dbReference type="EMBL" id="JAUIZM010000011">
    <property type="protein sequence ID" value="KAK1355786.1"/>
    <property type="molecule type" value="Genomic_DNA"/>
</dbReference>
<reference evidence="15" key="1">
    <citation type="submission" date="2023-02" db="EMBL/GenBank/DDBJ databases">
        <title>Genome of toxic invasive species Heracleum sosnowskyi carries increased number of genes despite the absence of recent whole-genome duplications.</title>
        <authorList>
            <person name="Schelkunov M."/>
            <person name="Shtratnikova V."/>
            <person name="Makarenko M."/>
            <person name="Klepikova A."/>
            <person name="Omelchenko D."/>
            <person name="Novikova G."/>
            <person name="Obukhova E."/>
            <person name="Bogdanov V."/>
            <person name="Penin A."/>
            <person name="Logacheva M."/>
        </authorList>
    </citation>
    <scope>NUCLEOTIDE SEQUENCE</scope>
    <source>
        <strain evidence="15">Hsosn_3</strain>
        <tissue evidence="15">Leaf</tissue>
    </source>
</reference>
<dbReference type="PROSITE" id="PS50011">
    <property type="entry name" value="PROTEIN_KINASE_DOM"/>
    <property type="match status" value="1"/>
</dbReference>
<comment type="catalytic activity">
    <reaction evidence="9">
        <text>L-threonyl-[protein] + ATP = O-phospho-L-threonyl-[protein] + ADP + H(+)</text>
        <dbReference type="Rhea" id="RHEA:46608"/>
        <dbReference type="Rhea" id="RHEA-COMP:11060"/>
        <dbReference type="Rhea" id="RHEA-COMP:11605"/>
        <dbReference type="ChEBI" id="CHEBI:15378"/>
        <dbReference type="ChEBI" id="CHEBI:30013"/>
        <dbReference type="ChEBI" id="CHEBI:30616"/>
        <dbReference type="ChEBI" id="CHEBI:61977"/>
        <dbReference type="ChEBI" id="CHEBI:456216"/>
        <dbReference type="EC" id="2.7.11.1"/>
    </reaction>
</comment>
<feature type="compositionally biased region" description="Acidic residues" evidence="12">
    <location>
        <begin position="517"/>
        <end position="526"/>
    </location>
</feature>
<feature type="binding site" evidence="11">
    <location>
        <position position="151"/>
    </location>
    <ligand>
        <name>ATP</name>
        <dbReference type="ChEBI" id="CHEBI:30616"/>
    </ligand>
</feature>
<dbReference type="PROSITE" id="PS00108">
    <property type="entry name" value="PROTEIN_KINASE_ST"/>
    <property type="match status" value="1"/>
</dbReference>
<sequence length="556" mass="64542">MDSTRGWLHKFQPRERMKSSTKNKKSEVSEDEENKEPTPLTEEEASEITKKRVAAAKQYIENHYKEQMKNLQERKERRNLLEQKLADADVSEEDQNNLLKFLEKKETEYMRLQRHKMGPDDFEFLTMIGKGAFGEVRICKEKETGNVYAMKKLKKAEMLRRGQVEHVKAERNVLAEVDSNCIVKLYCSFQDTDYLYLIMEYLPGGDMMTLLMRKDTLTEDEARFYVGETVLAIESIHKHNYIHRDIKPDNLLLDKYGHLRLSDFGLCKSLDCSIIEEKDLSPGESNDNSKNELKSPPPKRTQKEQLQHWQKNRRTLAYSTVGTPDYIAPEVLLKKGYSLECDWWSLGAIMFEMLVGYPPFYSDDPMTTCRKIVNWKTHLKFPEEAQLTSEAKDLICKLLCNVNQRLGSKGAHEIKAHPWFEGVDWDNLYEMEAAFIPEVQDEMDTQNFEKFDESEHEAQATARSGPWRKMLSSKDVNFVGYTYKNFEIANDYQVPGMAELKKKNNKPKRPSIKSLFDEESEASDTPEEAKPQGGSFLNLLPPELEVSDKQSSHESE</sequence>
<evidence type="ECO:0000256" key="2">
    <source>
        <dbReference type="ARBA" id="ARBA00012513"/>
    </source>
</evidence>
<dbReference type="SMART" id="SM00220">
    <property type="entry name" value="S_TKc"/>
    <property type="match status" value="1"/>
</dbReference>
<evidence type="ECO:0000256" key="5">
    <source>
        <dbReference type="ARBA" id="ARBA00022679"/>
    </source>
</evidence>
<keyword evidence="7 15" id="KW-0418">Kinase</keyword>
<feature type="compositionally biased region" description="Basic and acidic residues" evidence="12">
    <location>
        <begin position="280"/>
        <end position="293"/>
    </location>
</feature>
<dbReference type="PANTHER" id="PTHR22988">
    <property type="entry name" value="MYOTONIC DYSTROPHY S/T KINASE-RELATED"/>
    <property type="match status" value="1"/>
</dbReference>
<evidence type="ECO:0000256" key="9">
    <source>
        <dbReference type="ARBA" id="ARBA00047899"/>
    </source>
</evidence>
<dbReference type="InterPro" id="IPR011009">
    <property type="entry name" value="Kinase-like_dom_sf"/>
</dbReference>
<comment type="similarity">
    <text evidence="1">Belongs to the protein kinase superfamily. AGC Ser/Thr protein kinase family.</text>
</comment>
<keyword evidence="3" id="KW-0723">Serine/threonine-protein kinase</keyword>